<evidence type="ECO:0000313" key="4">
    <source>
        <dbReference type="Proteomes" id="UP000018896"/>
    </source>
</evidence>
<dbReference type="Proteomes" id="UP000018896">
    <property type="component" value="Unassembled WGS sequence"/>
</dbReference>
<dbReference type="OrthoDB" id="2355173at2"/>
<dbReference type="Gene3D" id="3.30.530.20">
    <property type="match status" value="1"/>
</dbReference>
<dbReference type="EMBL" id="BAUV01000053">
    <property type="protein sequence ID" value="GAE37101.1"/>
    <property type="molecule type" value="Genomic_DNA"/>
</dbReference>
<organism evidence="3 4">
    <name type="scientific">Halalkalibacter akibai (strain ATCC 43226 / DSM 21942 / CIP 109018 / JCM 9157 / 1139)</name>
    <name type="common">Bacillus akibai</name>
    <dbReference type="NCBI Taxonomy" id="1236973"/>
    <lineage>
        <taxon>Bacteria</taxon>
        <taxon>Bacillati</taxon>
        <taxon>Bacillota</taxon>
        <taxon>Bacilli</taxon>
        <taxon>Bacillales</taxon>
        <taxon>Bacillaceae</taxon>
        <taxon>Halalkalibacter</taxon>
    </lineage>
</organism>
<dbReference type="InterPro" id="IPR013538">
    <property type="entry name" value="ASHA1/2-like_C"/>
</dbReference>
<comment type="caution">
    <text evidence="3">The sequence shown here is derived from an EMBL/GenBank/DDBJ whole genome shotgun (WGS) entry which is preliminary data.</text>
</comment>
<reference evidence="3 4" key="1">
    <citation type="journal article" date="2014" name="Genome Announc.">
        <title>Draft Genome Sequences of Three Alkaliphilic Bacillus Strains, Bacillus wakoensis JCM 9140T, Bacillus akibai JCM 9157T, and Bacillus hemicellulosilyticus JCM 9152T.</title>
        <authorList>
            <person name="Yuki M."/>
            <person name="Oshima K."/>
            <person name="Suda W."/>
            <person name="Oshida Y."/>
            <person name="Kitamura K."/>
            <person name="Iida T."/>
            <person name="Hattori M."/>
            <person name="Ohkuma M."/>
        </authorList>
    </citation>
    <scope>NUCLEOTIDE SEQUENCE [LARGE SCALE GENOMIC DNA]</scope>
    <source>
        <strain evidence="3 4">JCM 9157</strain>
    </source>
</reference>
<protein>
    <recommendedName>
        <fullName evidence="2">Activator of Hsp90 ATPase homologue 1/2-like C-terminal domain-containing protein</fullName>
    </recommendedName>
</protein>
<proteinExistence type="inferred from homology"/>
<comment type="similarity">
    <text evidence="1">Belongs to the AHA1 family.</text>
</comment>
<feature type="domain" description="Activator of Hsp90 ATPase homologue 1/2-like C-terminal" evidence="2">
    <location>
        <begin position="15"/>
        <end position="123"/>
    </location>
</feature>
<dbReference type="InterPro" id="IPR023393">
    <property type="entry name" value="START-like_dom_sf"/>
</dbReference>
<sequence length="145" mass="16427">MSKQLIVKDEIFIEAPGEKVWEVLVLPEYVKKWDELPEDYPSDKMTEGSSVVWDLPNGGQSITTVIKAEETLELKIALNVTNWKETLSEGDIAYSYKLESQHNGTRLRIEIGDFSLIENGQMYYDASVEFAAHSKEVIKDLAENG</sequence>
<name>W4QYD8_HALA3</name>
<dbReference type="eggNOG" id="COG3832">
    <property type="taxonomic scope" value="Bacteria"/>
</dbReference>
<dbReference type="Pfam" id="PF08327">
    <property type="entry name" value="AHSA1"/>
    <property type="match status" value="1"/>
</dbReference>
<dbReference type="AlphaFoldDB" id="W4QYD8"/>
<keyword evidence="4" id="KW-1185">Reference proteome</keyword>
<gene>
    <name evidence="3" type="ORF">JCM9157_4349</name>
</gene>
<dbReference type="RefSeq" id="WP_035667482.1">
    <property type="nucleotide sequence ID" value="NZ_BAUV01000053.1"/>
</dbReference>
<evidence type="ECO:0000313" key="3">
    <source>
        <dbReference type="EMBL" id="GAE37101.1"/>
    </source>
</evidence>
<evidence type="ECO:0000256" key="1">
    <source>
        <dbReference type="ARBA" id="ARBA00006817"/>
    </source>
</evidence>
<accession>W4QYD8</accession>
<evidence type="ECO:0000259" key="2">
    <source>
        <dbReference type="Pfam" id="PF08327"/>
    </source>
</evidence>
<dbReference type="SUPFAM" id="SSF55961">
    <property type="entry name" value="Bet v1-like"/>
    <property type="match status" value="1"/>
</dbReference>